<dbReference type="SUPFAM" id="SSF55729">
    <property type="entry name" value="Acyl-CoA N-acyltransferases (Nat)"/>
    <property type="match status" value="1"/>
</dbReference>
<comment type="catalytic activity">
    <reaction evidence="4">
        <text>N-terminal L-arginyl-[protein] + L-leucyl-tRNA(Leu) = N-terminal L-leucyl-L-arginyl-[protein] + tRNA(Leu) + H(+)</text>
        <dbReference type="Rhea" id="RHEA:50416"/>
        <dbReference type="Rhea" id="RHEA-COMP:9613"/>
        <dbReference type="Rhea" id="RHEA-COMP:9622"/>
        <dbReference type="Rhea" id="RHEA-COMP:12672"/>
        <dbReference type="Rhea" id="RHEA-COMP:12673"/>
        <dbReference type="ChEBI" id="CHEBI:15378"/>
        <dbReference type="ChEBI" id="CHEBI:64719"/>
        <dbReference type="ChEBI" id="CHEBI:78442"/>
        <dbReference type="ChEBI" id="CHEBI:78494"/>
        <dbReference type="ChEBI" id="CHEBI:133044"/>
        <dbReference type="EC" id="2.3.2.6"/>
    </reaction>
</comment>
<dbReference type="InterPro" id="IPR016181">
    <property type="entry name" value="Acyl_CoA_acyltransferase"/>
</dbReference>
<accession>A0ABQ0NXT3</accession>
<evidence type="ECO:0000256" key="3">
    <source>
        <dbReference type="ARBA" id="ARBA00023315"/>
    </source>
</evidence>
<proteinExistence type="inferred from homology"/>
<comment type="catalytic activity">
    <reaction evidence="4">
        <text>N-terminal L-lysyl-[protein] + L-leucyl-tRNA(Leu) = N-terminal L-leucyl-L-lysyl-[protein] + tRNA(Leu) + H(+)</text>
        <dbReference type="Rhea" id="RHEA:12340"/>
        <dbReference type="Rhea" id="RHEA-COMP:9613"/>
        <dbReference type="Rhea" id="RHEA-COMP:9622"/>
        <dbReference type="Rhea" id="RHEA-COMP:12670"/>
        <dbReference type="Rhea" id="RHEA-COMP:12671"/>
        <dbReference type="ChEBI" id="CHEBI:15378"/>
        <dbReference type="ChEBI" id="CHEBI:65249"/>
        <dbReference type="ChEBI" id="CHEBI:78442"/>
        <dbReference type="ChEBI" id="CHEBI:78494"/>
        <dbReference type="ChEBI" id="CHEBI:133043"/>
        <dbReference type="EC" id="2.3.2.6"/>
    </reaction>
</comment>
<name>A0ABQ0NXT3_9PROT</name>
<dbReference type="EC" id="2.3.2.6" evidence="4"/>
<keyword evidence="2 4" id="KW-0808">Transferase</keyword>
<evidence type="ECO:0000313" key="5">
    <source>
        <dbReference type="EMBL" id="GBQ05416.1"/>
    </source>
</evidence>
<dbReference type="GO" id="GO:0016740">
    <property type="term" value="F:transferase activity"/>
    <property type="evidence" value="ECO:0007669"/>
    <property type="project" value="UniProtKB-KW"/>
</dbReference>
<evidence type="ECO:0000256" key="1">
    <source>
        <dbReference type="ARBA" id="ARBA00022490"/>
    </source>
</evidence>
<dbReference type="Proteomes" id="UP001062901">
    <property type="component" value="Unassembled WGS sequence"/>
</dbReference>
<comment type="function">
    <text evidence="4">Functions in the N-end rule pathway of protein degradation where it conjugates Leu, Phe and, less efficiently, Met from aminoacyl-tRNAs to the N-termini of proteins containing an N-terminal arginine or lysine.</text>
</comment>
<dbReference type="HAMAP" id="MF_00688">
    <property type="entry name" value="Leu_Phe_trans"/>
    <property type="match status" value="1"/>
</dbReference>
<keyword evidence="6" id="KW-1185">Reference proteome</keyword>
<dbReference type="Pfam" id="PF03588">
    <property type="entry name" value="Leu_Phe_trans"/>
    <property type="match status" value="1"/>
</dbReference>
<dbReference type="EMBL" id="BAQD01000004">
    <property type="protein sequence ID" value="GBQ05416.1"/>
    <property type="molecule type" value="Genomic_DNA"/>
</dbReference>
<sequence length="228" mass="25240">MMMDITAEQLLRAYSLGLFPMAPDRESDELEWFSPQERGIIPLEGFHVPRRLMRTVLSGRYQVCADHDFAGMMNACAAPAPGREETWISPRICTLYEELYQHGFAHSIEVRRTDGSLAGGLYGVALGGAFFGESMVSHERDVSKIALVHLVAALRKGGYRLLDTQYVTPHLSRLGGRAVPLSDYQRRLSEALTVQAIWPGDVDLSALHSEIIALRLPKGGGDYHVSLS</sequence>
<evidence type="ECO:0000256" key="2">
    <source>
        <dbReference type="ARBA" id="ARBA00022679"/>
    </source>
</evidence>
<gene>
    <name evidence="4" type="primary">aat</name>
    <name evidence="5" type="ORF">AA15669_0454</name>
</gene>
<dbReference type="NCBIfam" id="TIGR00667">
    <property type="entry name" value="aat"/>
    <property type="match status" value="1"/>
</dbReference>
<organism evidence="5 6">
    <name type="scientific">Saccharibacter floricola DSM 15669</name>
    <dbReference type="NCBI Taxonomy" id="1123227"/>
    <lineage>
        <taxon>Bacteria</taxon>
        <taxon>Pseudomonadati</taxon>
        <taxon>Pseudomonadota</taxon>
        <taxon>Alphaproteobacteria</taxon>
        <taxon>Acetobacterales</taxon>
        <taxon>Acetobacteraceae</taxon>
        <taxon>Saccharibacter</taxon>
    </lineage>
</organism>
<keyword evidence="3 4" id="KW-0012">Acyltransferase</keyword>
<keyword evidence="1 4" id="KW-0963">Cytoplasm</keyword>
<evidence type="ECO:0000313" key="6">
    <source>
        <dbReference type="Proteomes" id="UP001062901"/>
    </source>
</evidence>
<dbReference type="InterPro" id="IPR042203">
    <property type="entry name" value="Leu/Phe-tRNA_Trfase_C"/>
</dbReference>
<evidence type="ECO:0000256" key="4">
    <source>
        <dbReference type="HAMAP-Rule" id="MF_00688"/>
    </source>
</evidence>
<comment type="catalytic activity">
    <reaction evidence="4">
        <text>L-phenylalanyl-tRNA(Phe) + an N-terminal L-alpha-aminoacyl-[protein] = an N-terminal L-phenylalanyl-L-alpha-aminoacyl-[protein] + tRNA(Phe)</text>
        <dbReference type="Rhea" id="RHEA:43632"/>
        <dbReference type="Rhea" id="RHEA-COMP:9668"/>
        <dbReference type="Rhea" id="RHEA-COMP:9699"/>
        <dbReference type="Rhea" id="RHEA-COMP:10636"/>
        <dbReference type="Rhea" id="RHEA-COMP:10637"/>
        <dbReference type="ChEBI" id="CHEBI:78442"/>
        <dbReference type="ChEBI" id="CHEBI:78531"/>
        <dbReference type="ChEBI" id="CHEBI:78597"/>
        <dbReference type="ChEBI" id="CHEBI:83561"/>
        <dbReference type="EC" id="2.3.2.6"/>
    </reaction>
</comment>
<comment type="subcellular location">
    <subcellularLocation>
        <location evidence="4">Cytoplasm</location>
    </subcellularLocation>
</comment>
<protein>
    <recommendedName>
        <fullName evidence="4">Leucyl/phenylalanyl-tRNA--protein transferase</fullName>
        <ecNumber evidence="4">2.3.2.6</ecNumber>
    </recommendedName>
    <alternativeName>
        <fullName evidence="4">L/F-transferase</fullName>
    </alternativeName>
    <alternativeName>
        <fullName evidence="4">Leucyltransferase</fullName>
    </alternativeName>
    <alternativeName>
        <fullName evidence="4">Phenyalanyltransferase</fullName>
    </alternativeName>
</protein>
<dbReference type="PANTHER" id="PTHR30098:SF2">
    <property type="entry name" value="LEUCYL_PHENYLALANYL-TRNA--PROTEIN TRANSFERASE"/>
    <property type="match status" value="1"/>
</dbReference>
<comment type="similarity">
    <text evidence="4">Belongs to the L/F-transferase family.</text>
</comment>
<comment type="caution">
    <text evidence="5">The sequence shown here is derived from an EMBL/GenBank/DDBJ whole genome shotgun (WGS) entry which is preliminary data.</text>
</comment>
<reference evidence="5" key="1">
    <citation type="submission" date="2013-04" db="EMBL/GenBank/DDBJ databases">
        <title>The genome sequencing project of 58 acetic acid bacteria.</title>
        <authorList>
            <person name="Okamoto-Kainuma A."/>
            <person name="Ishikawa M."/>
            <person name="Umino S."/>
            <person name="Koizumi Y."/>
            <person name="Shiwa Y."/>
            <person name="Yoshikawa H."/>
            <person name="Matsutani M."/>
            <person name="Matsushita K."/>
        </authorList>
    </citation>
    <scope>NUCLEOTIDE SEQUENCE</scope>
    <source>
        <strain evidence="5">DSM 15669</strain>
    </source>
</reference>
<dbReference type="InterPro" id="IPR004616">
    <property type="entry name" value="Leu/Phe-tRNA_Trfase"/>
</dbReference>
<dbReference type="PANTHER" id="PTHR30098">
    <property type="entry name" value="LEUCYL/PHENYLALANYL-TRNA--PROTEIN TRANSFERASE"/>
    <property type="match status" value="1"/>
</dbReference>
<dbReference type="Gene3D" id="3.40.630.70">
    <property type="entry name" value="Leucyl/phenylalanyl-tRNA-protein transferase, C-terminal domain"/>
    <property type="match status" value="1"/>
</dbReference>